<dbReference type="EMBL" id="WENB01000002">
    <property type="protein sequence ID" value="KAF0414022.1"/>
    <property type="molecule type" value="Genomic_DNA"/>
</dbReference>
<evidence type="ECO:0000256" key="1">
    <source>
        <dbReference type="ARBA" id="ARBA00007118"/>
    </source>
</evidence>
<dbReference type="CDD" id="cd02136">
    <property type="entry name" value="PnbA_NfnB-like"/>
    <property type="match status" value="1"/>
</dbReference>
<dbReference type="Pfam" id="PF00881">
    <property type="entry name" value="Nitroreductase"/>
    <property type="match status" value="1"/>
</dbReference>
<protein>
    <submittedName>
        <fullName evidence="5">Nitroreductase</fullName>
    </submittedName>
</protein>
<evidence type="ECO:0000313" key="5">
    <source>
        <dbReference type="EMBL" id="MBF7127013.1"/>
    </source>
</evidence>
<gene>
    <name evidence="4" type="ORF">GBO79_03895</name>
    <name evidence="5" type="ORF">ITQ97_04180</name>
</gene>
<keyword evidence="6" id="KW-1185">Reference proteome</keyword>
<dbReference type="Proteomes" id="UP000743107">
    <property type="component" value="Unassembled WGS sequence"/>
</dbReference>
<dbReference type="Proteomes" id="UP000472573">
    <property type="component" value="Unassembled WGS sequence"/>
</dbReference>
<dbReference type="InterPro" id="IPR029479">
    <property type="entry name" value="Nitroreductase"/>
</dbReference>
<dbReference type="SUPFAM" id="SSF55469">
    <property type="entry name" value="FMN-dependent nitroreductase-like"/>
    <property type="match status" value="1"/>
</dbReference>
<reference evidence="4" key="2">
    <citation type="submission" date="2019-12" db="EMBL/GenBank/DDBJ databases">
        <title>SpeciesPrimer: A bioinformatics pipeline dedicated to the design of qPCR primers for the quantification of bacterial species.</title>
        <authorList>
            <person name="Dreier M."/>
            <person name="Berthoud H."/>
            <person name="Shani N."/>
            <person name="Wechsler D."/>
            <person name="Junier P."/>
        </authorList>
    </citation>
    <scope>NUCLEOTIDE SEQUENCE</scope>
    <source>
        <strain evidence="4">FAM13073</strain>
    </source>
</reference>
<reference evidence="4" key="1">
    <citation type="submission" date="2019-10" db="EMBL/GenBank/DDBJ databases">
        <authorList>
            <person name="Irmler S."/>
            <person name="Berthoud H."/>
            <person name="Roetschi A."/>
            <person name="Arias E."/>
            <person name="Shani N."/>
            <person name="Wuethrich D."/>
            <person name="Bruggmann R."/>
        </authorList>
    </citation>
    <scope>NUCLEOTIDE SEQUENCE</scope>
    <source>
        <strain evidence="4">FAM13073</strain>
    </source>
</reference>
<organism evidence="5 7">
    <name type="scientific">Pediococcus pentosaceus</name>
    <dbReference type="NCBI Taxonomy" id="1255"/>
    <lineage>
        <taxon>Bacteria</taxon>
        <taxon>Bacillati</taxon>
        <taxon>Bacillota</taxon>
        <taxon>Bacilli</taxon>
        <taxon>Lactobacillales</taxon>
        <taxon>Lactobacillaceae</taxon>
        <taxon>Pediococcus</taxon>
    </lineage>
</organism>
<dbReference type="GO" id="GO:0016491">
    <property type="term" value="F:oxidoreductase activity"/>
    <property type="evidence" value="ECO:0007669"/>
    <property type="project" value="UniProtKB-KW"/>
</dbReference>
<comment type="similarity">
    <text evidence="1">Belongs to the nitroreductase family.</text>
</comment>
<dbReference type="InterPro" id="IPR000415">
    <property type="entry name" value="Nitroreductase-like"/>
</dbReference>
<evidence type="ECO:0000313" key="4">
    <source>
        <dbReference type="EMBL" id="KAF0414022.1"/>
    </source>
</evidence>
<proteinExistence type="inferred from homology"/>
<dbReference type="PANTHER" id="PTHR43673">
    <property type="entry name" value="NAD(P)H NITROREDUCTASE YDGI-RELATED"/>
    <property type="match status" value="1"/>
</dbReference>
<dbReference type="RefSeq" id="WP_060743521.1">
    <property type="nucleotide sequence ID" value="NZ_CP023655.1"/>
</dbReference>
<reference evidence="6" key="3">
    <citation type="submission" date="2020-03" db="EMBL/GenBank/DDBJ databases">
        <title>SpeciesPrimer: A bioinformatics pipeline dedicated to the design of qPCR primers for the quantification of bacterial species.</title>
        <authorList>
            <person name="Dreier M."/>
            <person name="Berthoud H."/>
            <person name="Shani N."/>
            <person name="Wechsler D."/>
            <person name="Junier P."/>
        </authorList>
    </citation>
    <scope>NUCLEOTIDE SEQUENCE [LARGE SCALE GENOMIC DNA]</scope>
    <source>
        <strain evidence="6">FAM13073</strain>
    </source>
</reference>
<dbReference type="AlphaFoldDB" id="A0A6L5A393"/>
<evidence type="ECO:0000313" key="7">
    <source>
        <dbReference type="Proteomes" id="UP000743107"/>
    </source>
</evidence>
<comment type="caution">
    <text evidence="5">The sequence shown here is derived from an EMBL/GenBank/DDBJ whole genome shotgun (WGS) entry which is preliminary data.</text>
</comment>
<dbReference type="Gene3D" id="3.40.109.10">
    <property type="entry name" value="NADH Oxidase"/>
    <property type="match status" value="1"/>
</dbReference>
<evidence type="ECO:0000313" key="6">
    <source>
        <dbReference type="Proteomes" id="UP000472573"/>
    </source>
</evidence>
<evidence type="ECO:0000259" key="3">
    <source>
        <dbReference type="Pfam" id="PF00881"/>
    </source>
</evidence>
<feature type="domain" description="Nitroreductase" evidence="3">
    <location>
        <begin position="7"/>
        <end position="191"/>
    </location>
</feature>
<dbReference type="EMBL" id="JADOFV010000002">
    <property type="protein sequence ID" value="MBF7127013.1"/>
    <property type="molecule type" value="Genomic_DNA"/>
</dbReference>
<evidence type="ECO:0000256" key="2">
    <source>
        <dbReference type="ARBA" id="ARBA00023002"/>
    </source>
</evidence>
<sequence>MEVKQAIQKRHSVRHFTDQKIDSKQLKEMIGIAQKAPSWVNSQPQKVYVAQGETLEAIRKQQQELTITGAKTNSDIPPMSRKLWSEQAQKNMAEWSHGIPAVLGDNWQETLGKEASQLYNAQAVVYLTLPKGYTPWSLFDLGAFSQNILLATTEQGIDSIVAYNFVKYPQILREELKIPDDEEIIVGIGLGFEDEQAQVNRITSKRMDTESILKIKK</sequence>
<name>A0A6L5A393_PEDPE</name>
<dbReference type="PANTHER" id="PTHR43673:SF10">
    <property type="entry name" value="NADH DEHYDROGENASE_NAD(P)H NITROREDUCTASE XCC3605-RELATED"/>
    <property type="match status" value="1"/>
</dbReference>
<reference evidence="5" key="4">
    <citation type="submission" date="2020-11" db="EMBL/GenBank/DDBJ databases">
        <title>Antibiotic susceptibility profiles of Pediococcus pentosaceus from various origins and their implications for the safety assessment of strains with food-technology applications.</title>
        <authorList>
            <person name="Shani N."/>
            <person name="Oberhaensli S."/>
            <person name="Arias E."/>
        </authorList>
    </citation>
    <scope>NUCLEOTIDE SEQUENCE</scope>
    <source>
        <strain evidence="5">FAM 19164</strain>
    </source>
</reference>
<accession>A0A6L5A393</accession>
<keyword evidence="2" id="KW-0560">Oxidoreductase</keyword>